<evidence type="ECO:0000256" key="1">
    <source>
        <dbReference type="ARBA" id="ARBA00001946"/>
    </source>
</evidence>
<gene>
    <name evidence="4" type="ORF">K0T92_19800</name>
</gene>
<reference evidence="4 5" key="1">
    <citation type="submission" date="2021-07" db="EMBL/GenBank/DDBJ databases">
        <title>Paenibacillus radiodurans sp. nov., isolated from the southeastern edge of Tengger Desert.</title>
        <authorList>
            <person name="Zhang G."/>
        </authorList>
    </citation>
    <scope>NUCLEOTIDE SEQUENCE [LARGE SCALE GENOMIC DNA]</scope>
    <source>
        <strain evidence="4 5">DT7-4</strain>
    </source>
</reference>
<comment type="cofactor">
    <cofactor evidence="1">
        <name>Mg(2+)</name>
        <dbReference type="ChEBI" id="CHEBI:18420"/>
    </cofactor>
</comment>
<dbReference type="EMBL" id="JAHZIJ010000018">
    <property type="protein sequence ID" value="MBW7476966.1"/>
    <property type="molecule type" value="Genomic_DNA"/>
</dbReference>
<dbReference type="NCBIfam" id="TIGR01549">
    <property type="entry name" value="HAD-SF-IA-v1"/>
    <property type="match status" value="1"/>
</dbReference>
<dbReference type="RefSeq" id="WP_219874214.1">
    <property type="nucleotide sequence ID" value="NZ_JAHZIJ010000018.1"/>
</dbReference>
<dbReference type="SFLD" id="SFLDG01129">
    <property type="entry name" value="C1.5:_HAD__Beta-PGM__Phosphata"/>
    <property type="match status" value="1"/>
</dbReference>
<keyword evidence="2 4" id="KW-0378">Hydrolase</keyword>
<dbReference type="SFLD" id="SFLDS00003">
    <property type="entry name" value="Haloacid_Dehalogenase"/>
    <property type="match status" value="1"/>
</dbReference>
<dbReference type="InterPro" id="IPR006439">
    <property type="entry name" value="HAD-SF_hydro_IA"/>
</dbReference>
<dbReference type="Gene3D" id="1.20.120.710">
    <property type="entry name" value="Haloacid dehalogenase hydrolase-like domain"/>
    <property type="match status" value="1"/>
</dbReference>
<dbReference type="InterPro" id="IPR023214">
    <property type="entry name" value="HAD_sf"/>
</dbReference>
<sequence>MKLEGIKLLLFDIDDTLYDFSANWEEAVSITFAGHGLTCRLEQGAACRTFNHYSELRWEGLARGELTFQQYRHLRLKDTLQQFGQELTEEQSESFTRLFISNSLSLLKCDTDIKGLLERLACCYSLGVISNGAHDTAREKLDGLGLRELFPEAGIIVSGDVGISKPNREIFMLALNRMGCTAEEALFIGDSWPADIVGAIEAGISAVWLNPTGKEPLTAHEPAAVIAHLMELEAMLL</sequence>
<name>A0ABS7DAR0_9BACL</name>
<dbReference type="InterPro" id="IPR036412">
    <property type="entry name" value="HAD-like_sf"/>
</dbReference>
<evidence type="ECO:0000256" key="3">
    <source>
        <dbReference type="ARBA" id="ARBA00022842"/>
    </source>
</evidence>
<proteinExistence type="predicted"/>
<comment type="caution">
    <text evidence="4">The sequence shown here is derived from an EMBL/GenBank/DDBJ whole genome shotgun (WGS) entry which is preliminary data.</text>
</comment>
<evidence type="ECO:0000313" key="4">
    <source>
        <dbReference type="EMBL" id="MBW7476966.1"/>
    </source>
</evidence>
<accession>A0ABS7DAR0</accession>
<dbReference type="InterPro" id="IPR051400">
    <property type="entry name" value="HAD-like_hydrolase"/>
</dbReference>
<evidence type="ECO:0000256" key="2">
    <source>
        <dbReference type="ARBA" id="ARBA00022801"/>
    </source>
</evidence>
<dbReference type="Gene3D" id="3.40.50.1000">
    <property type="entry name" value="HAD superfamily/HAD-like"/>
    <property type="match status" value="1"/>
</dbReference>
<dbReference type="PANTHER" id="PTHR46470:SF4">
    <property type="entry name" value="5-AMINO-6-(5-PHOSPHO-D-RIBITYLAMINO)URACIL PHOSPHATASE YIGB"/>
    <property type="match status" value="1"/>
</dbReference>
<dbReference type="Pfam" id="PF00702">
    <property type="entry name" value="Hydrolase"/>
    <property type="match status" value="1"/>
</dbReference>
<dbReference type="PANTHER" id="PTHR46470">
    <property type="entry name" value="N-ACYLNEURAMINATE-9-PHOSPHATASE"/>
    <property type="match status" value="1"/>
</dbReference>
<keyword evidence="3" id="KW-0460">Magnesium</keyword>
<evidence type="ECO:0000313" key="5">
    <source>
        <dbReference type="Proteomes" id="UP000812277"/>
    </source>
</evidence>
<organism evidence="4 5">
    <name type="scientific">Paenibacillus oenotherae</name>
    <dbReference type="NCBI Taxonomy" id="1435645"/>
    <lineage>
        <taxon>Bacteria</taxon>
        <taxon>Bacillati</taxon>
        <taxon>Bacillota</taxon>
        <taxon>Bacilli</taxon>
        <taxon>Bacillales</taxon>
        <taxon>Paenibacillaceae</taxon>
        <taxon>Paenibacillus</taxon>
    </lineage>
</organism>
<dbReference type="Proteomes" id="UP000812277">
    <property type="component" value="Unassembled WGS sequence"/>
</dbReference>
<dbReference type="GO" id="GO:0016787">
    <property type="term" value="F:hydrolase activity"/>
    <property type="evidence" value="ECO:0007669"/>
    <property type="project" value="UniProtKB-KW"/>
</dbReference>
<dbReference type="SUPFAM" id="SSF56784">
    <property type="entry name" value="HAD-like"/>
    <property type="match status" value="1"/>
</dbReference>
<protein>
    <submittedName>
        <fullName evidence="4">HAD family hydrolase</fullName>
    </submittedName>
</protein>
<keyword evidence="5" id="KW-1185">Reference proteome</keyword>